<dbReference type="STRING" id="660517.SAMN04487946_10363"/>
<protein>
    <submittedName>
        <fullName evidence="1">2-haloacid dehalogenase</fullName>
    </submittedName>
</protein>
<reference evidence="2" key="1">
    <citation type="submission" date="2016-10" db="EMBL/GenBank/DDBJ databases">
        <authorList>
            <person name="Varghese N."/>
            <person name="Submissions S."/>
        </authorList>
    </citation>
    <scope>NUCLEOTIDE SEQUENCE [LARGE SCALE GENOMIC DNA]</scope>
    <source>
        <strain evidence="2">CGMCC 1.10118</strain>
    </source>
</reference>
<dbReference type="InterPro" id="IPR023198">
    <property type="entry name" value="PGP-like_dom2"/>
</dbReference>
<name>A0A1H3F2L5_9EURY</name>
<evidence type="ECO:0000313" key="1">
    <source>
        <dbReference type="EMBL" id="SDX84444.1"/>
    </source>
</evidence>
<dbReference type="Gene3D" id="3.40.50.1000">
    <property type="entry name" value="HAD superfamily/HAD-like"/>
    <property type="match status" value="1"/>
</dbReference>
<accession>A0A1H3F2L5</accession>
<dbReference type="EMBL" id="FNPB01000003">
    <property type="protein sequence ID" value="SDX84444.1"/>
    <property type="molecule type" value="Genomic_DNA"/>
</dbReference>
<dbReference type="InterPro" id="IPR023214">
    <property type="entry name" value="HAD_sf"/>
</dbReference>
<dbReference type="Proteomes" id="UP000199170">
    <property type="component" value="Unassembled WGS sequence"/>
</dbReference>
<evidence type="ECO:0000313" key="2">
    <source>
        <dbReference type="Proteomes" id="UP000199170"/>
    </source>
</evidence>
<keyword evidence="2" id="KW-1185">Reference proteome</keyword>
<sequence>MFDADRVTTVTFDSYSTLVDVDAAEAALADRVAEPEPISKHWRSRSLAYTFVANQIDA</sequence>
<dbReference type="Gene3D" id="1.10.150.240">
    <property type="entry name" value="Putative phosphatase, domain 2"/>
    <property type="match status" value="1"/>
</dbReference>
<gene>
    <name evidence="1" type="ORF">SAMN04487946_10363</name>
</gene>
<proteinExistence type="predicted"/>
<dbReference type="AlphaFoldDB" id="A0A1H3F2L5"/>
<organism evidence="1 2">
    <name type="scientific">Halobellus clavatus</name>
    <dbReference type="NCBI Taxonomy" id="660517"/>
    <lineage>
        <taxon>Archaea</taxon>
        <taxon>Methanobacteriati</taxon>
        <taxon>Methanobacteriota</taxon>
        <taxon>Stenosarchaea group</taxon>
        <taxon>Halobacteria</taxon>
        <taxon>Halobacteriales</taxon>
        <taxon>Haloferacaceae</taxon>
        <taxon>Halobellus</taxon>
    </lineage>
</organism>